<gene>
    <name evidence="6" type="ORF">L210DRAFT_2983299</name>
</gene>
<dbReference type="Pfam" id="PF04140">
    <property type="entry name" value="ICMT"/>
    <property type="match status" value="1"/>
</dbReference>
<comment type="subcellular location">
    <subcellularLocation>
        <location evidence="5">Endoplasmic reticulum membrane</location>
        <topology evidence="5">Multi-pass membrane protein</topology>
    </subcellularLocation>
    <subcellularLocation>
        <location evidence="1">Membrane</location>
        <topology evidence="1">Multi-pass membrane protein</topology>
    </subcellularLocation>
</comment>
<sequence>MMRPDVERFGKVDKWALSYRKTIYIANSPLDLQLHTVLLWCIAVFEVVCALNHYFGATFSPSLSTRLDTAICSIPRSHIVTPLFVIGVLTTVVGIHIQYFRELGQLLTFDPSILPGHKLVTSGWYGYVHHPSYTSSMPIVRVAGLAFSHLTAGSLAVKCSVLRPAA</sequence>
<dbReference type="AlphaFoldDB" id="A0AAD4BIX5"/>
<reference evidence="6" key="1">
    <citation type="submission" date="2019-10" db="EMBL/GenBank/DDBJ databases">
        <authorList>
            <consortium name="DOE Joint Genome Institute"/>
            <person name="Kuo A."/>
            <person name="Miyauchi S."/>
            <person name="Kiss E."/>
            <person name="Drula E."/>
            <person name="Kohler A."/>
            <person name="Sanchez-Garcia M."/>
            <person name="Andreopoulos B."/>
            <person name="Barry K.W."/>
            <person name="Bonito G."/>
            <person name="Buee M."/>
            <person name="Carver A."/>
            <person name="Chen C."/>
            <person name="Cichocki N."/>
            <person name="Clum A."/>
            <person name="Culley D."/>
            <person name="Crous P.W."/>
            <person name="Fauchery L."/>
            <person name="Girlanda M."/>
            <person name="Hayes R."/>
            <person name="Keri Z."/>
            <person name="LaButti K."/>
            <person name="Lipzen A."/>
            <person name="Lombard V."/>
            <person name="Magnuson J."/>
            <person name="Maillard F."/>
            <person name="Morin E."/>
            <person name="Murat C."/>
            <person name="Nolan M."/>
            <person name="Ohm R."/>
            <person name="Pangilinan J."/>
            <person name="Pereira M."/>
            <person name="Perotto S."/>
            <person name="Peter M."/>
            <person name="Riley R."/>
            <person name="Sitrit Y."/>
            <person name="Stielow B."/>
            <person name="Szollosi G."/>
            <person name="Zifcakova L."/>
            <person name="Stursova M."/>
            <person name="Spatafora J.W."/>
            <person name="Tedersoo L."/>
            <person name="Vaario L.-M."/>
            <person name="Yamada A."/>
            <person name="Yan M."/>
            <person name="Wang P."/>
            <person name="Xu J."/>
            <person name="Bruns T."/>
            <person name="Baldrian P."/>
            <person name="Vilgalys R."/>
            <person name="Henrissat B."/>
            <person name="Grigoriev I.V."/>
            <person name="Hibbett D."/>
            <person name="Nagy L.G."/>
            <person name="Martin F.M."/>
        </authorList>
    </citation>
    <scope>NUCLEOTIDE SEQUENCE</scope>
    <source>
        <strain evidence="6">BED1</strain>
    </source>
</reference>
<evidence type="ECO:0000256" key="2">
    <source>
        <dbReference type="ARBA" id="ARBA00022692"/>
    </source>
</evidence>
<dbReference type="Gene3D" id="1.20.120.1630">
    <property type="match status" value="1"/>
</dbReference>
<comment type="similarity">
    <text evidence="5">Belongs to the class VI-like SAM-binding methyltransferase superfamily. Isoprenylcysteine carboxyl methyltransferase family.</text>
</comment>
<reference evidence="6" key="2">
    <citation type="journal article" date="2020" name="Nat. Commun.">
        <title>Large-scale genome sequencing of mycorrhizal fungi provides insights into the early evolution of symbiotic traits.</title>
        <authorList>
            <person name="Miyauchi S."/>
            <person name="Kiss E."/>
            <person name="Kuo A."/>
            <person name="Drula E."/>
            <person name="Kohler A."/>
            <person name="Sanchez-Garcia M."/>
            <person name="Morin E."/>
            <person name="Andreopoulos B."/>
            <person name="Barry K.W."/>
            <person name="Bonito G."/>
            <person name="Buee M."/>
            <person name="Carver A."/>
            <person name="Chen C."/>
            <person name="Cichocki N."/>
            <person name="Clum A."/>
            <person name="Culley D."/>
            <person name="Crous P.W."/>
            <person name="Fauchery L."/>
            <person name="Girlanda M."/>
            <person name="Hayes R.D."/>
            <person name="Keri Z."/>
            <person name="LaButti K."/>
            <person name="Lipzen A."/>
            <person name="Lombard V."/>
            <person name="Magnuson J."/>
            <person name="Maillard F."/>
            <person name="Murat C."/>
            <person name="Nolan M."/>
            <person name="Ohm R.A."/>
            <person name="Pangilinan J."/>
            <person name="Pereira M.F."/>
            <person name="Perotto S."/>
            <person name="Peter M."/>
            <person name="Pfister S."/>
            <person name="Riley R."/>
            <person name="Sitrit Y."/>
            <person name="Stielow J.B."/>
            <person name="Szollosi G."/>
            <person name="Zifcakova L."/>
            <person name="Stursova M."/>
            <person name="Spatafora J.W."/>
            <person name="Tedersoo L."/>
            <person name="Vaario L.M."/>
            <person name="Yamada A."/>
            <person name="Yan M."/>
            <person name="Wang P."/>
            <person name="Xu J."/>
            <person name="Bruns T."/>
            <person name="Baldrian P."/>
            <person name="Vilgalys R."/>
            <person name="Dunand C."/>
            <person name="Henrissat B."/>
            <person name="Grigoriev I.V."/>
            <person name="Hibbett D."/>
            <person name="Nagy L.G."/>
            <person name="Martin F.M."/>
        </authorList>
    </citation>
    <scope>NUCLEOTIDE SEQUENCE</scope>
    <source>
        <strain evidence="6">BED1</strain>
    </source>
</reference>
<comment type="caution">
    <text evidence="6">The sequence shown here is derived from an EMBL/GenBank/DDBJ whole genome shotgun (WGS) entry which is preliminary data.</text>
</comment>
<dbReference type="InterPro" id="IPR007269">
    <property type="entry name" value="ICMT_MeTrfase"/>
</dbReference>
<dbReference type="EMBL" id="WHUW01000050">
    <property type="protein sequence ID" value="KAF8431472.1"/>
    <property type="molecule type" value="Genomic_DNA"/>
</dbReference>
<name>A0AAD4BIX5_BOLED</name>
<keyword evidence="4 5" id="KW-0472">Membrane</keyword>
<comment type="caution">
    <text evidence="5">Lacks conserved residue(s) required for the propagation of feature annotation.</text>
</comment>
<keyword evidence="2 5" id="KW-0812">Transmembrane</keyword>
<feature type="transmembrane region" description="Helical" evidence="5">
    <location>
        <begin position="79"/>
        <end position="100"/>
    </location>
</feature>
<dbReference type="GO" id="GO:0005789">
    <property type="term" value="C:endoplasmic reticulum membrane"/>
    <property type="evidence" value="ECO:0007669"/>
    <property type="project" value="UniProtKB-SubCell"/>
</dbReference>
<proteinExistence type="inferred from homology"/>
<feature type="transmembrane region" description="Helical" evidence="5">
    <location>
        <begin position="37"/>
        <end position="59"/>
    </location>
</feature>
<dbReference type="GO" id="GO:0004671">
    <property type="term" value="F:protein C-terminal S-isoprenylcysteine carboxyl O-methyltransferase activity"/>
    <property type="evidence" value="ECO:0007669"/>
    <property type="project" value="UniProtKB-EC"/>
</dbReference>
<evidence type="ECO:0000256" key="5">
    <source>
        <dbReference type="RuleBase" id="RU362022"/>
    </source>
</evidence>
<keyword evidence="5" id="KW-0489">Methyltransferase</keyword>
<dbReference type="GO" id="GO:0032259">
    <property type="term" value="P:methylation"/>
    <property type="evidence" value="ECO:0007669"/>
    <property type="project" value="UniProtKB-KW"/>
</dbReference>
<evidence type="ECO:0000256" key="4">
    <source>
        <dbReference type="ARBA" id="ARBA00023136"/>
    </source>
</evidence>
<evidence type="ECO:0000256" key="1">
    <source>
        <dbReference type="ARBA" id="ARBA00004141"/>
    </source>
</evidence>
<keyword evidence="5" id="KW-0949">S-adenosyl-L-methionine</keyword>
<keyword evidence="5" id="KW-0256">Endoplasmic reticulum</keyword>
<keyword evidence="7" id="KW-1185">Reference proteome</keyword>
<dbReference type="Proteomes" id="UP001194468">
    <property type="component" value="Unassembled WGS sequence"/>
</dbReference>
<organism evidence="6 7">
    <name type="scientific">Boletus edulis BED1</name>
    <dbReference type="NCBI Taxonomy" id="1328754"/>
    <lineage>
        <taxon>Eukaryota</taxon>
        <taxon>Fungi</taxon>
        <taxon>Dikarya</taxon>
        <taxon>Basidiomycota</taxon>
        <taxon>Agaricomycotina</taxon>
        <taxon>Agaricomycetes</taxon>
        <taxon>Agaricomycetidae</taxon>
        <taxon>Boletales</taxon>
        <taxon>Boletineae</taxon>
        <taxon>Boletaceae</taxon>
        <taxon>Boletoideae</taxon>
        <taxon>Boletus</taxon>
    </lineage>
</organism>
<protein>
    <recommendedName>
        <fullName evidence="5">Protein-S-isoprenylcysteine O-methyltransferase</fullName>
        <ecNumber evidence="5">2.1.1.100</ecNumber>
    </recommendedName>
</protein>
<evidence type="ECO:0000313" key="7">
    <source>
        <dbReference type="Proteomes" id="UP001194468"/>
    </source>
</evidence>
<keyword evidence="3 5" id="KW-1133">Transmembrane helix</keyword>
<comment type="catalytic activity">
    <reaction evidence="5">
        <text>[protein]-C-terminal S-[(2E,6E)-farnesyl]-L-cysteine + S-adenosyl-L-methionine = [protein]-C-terminal S-[(2E,6E)-farnesyl]-L-cysteine methyl ester + S-adenosyl-L-homocysteine</text>
        <dbReference type="Rhea" id="RHEA:21672"/>
        <dbReference type="Rhea" id="RHEA-COMP:12125"/>
        <dbReference type="Rhea" id="RHEA-COMP:12126"/>
        <dbReference type="ChEBI" id="CHEBI:57856"/>
        <dbReference type="ChEBI" id="CHEBI:59789"/>
        <dbReference type="ChEBI" id="CHEBI:90510"/>
        <dbReference type="ChEBI" id="CHEBI:90511"/>
        <dbReference type="EC" id="2.1.1.100"/>
    </reaction>
</comment>
<evidence type="ECO:0000313" key="6">
    <source>
        <dbReference type="EMBL" id="KAF8431472.1"/>
    </source>
</evidence>
<accession>A0AAD4BIX5</accession>
<keyword evidence="5" id="KW-0808">Transferase</keyword>
<dbReference type="EC" id="2.1.1.100" evidence="5"/>
<evidence type="ECO:0000256" key="3">
    <source>
        <dbReference type="ARBA" id="ARBA00022989"/>
    </source>
</evidence>